<evidence type="ECO:0000256" key="1">
    <source>
        <dbReference type="SAM" id="Phobius"/>
    </source>
</evidence>
<feature type="transmembrane region" description="Helical" evidence="1">
    <location>
        <begin position="45"/>
        <end position="72"/>
    </location>
</feature>
<dbReference type="EMBL" id="VSSQ01000249">
    <property type="protein sequence ID" value="MPL88060.1"/>
    <property type="molecule type" value="Genomic_DNA"/>
</dbReference>
<dbReference type="AlphaFoldDB" id="A0A644V9Q2"/>
<keyword evidence="1" id="KW-0812">Transmembrane</keyword>
<comment type="caution">
    <text evidence="2">The sequence shown here is derived from an EMBL/GenBank/DDBJ whole genome shotgun (WGS) entry which is preliminary data.</text>
</comment>
<organism evidence="2">
    <name type="scientific">bioreactor metagenome</name>
    <dbReference type="NCBI Taxonomy" id="1076179"/>
    <lineage>
        <taxon>unclassified sequences</taxon>
        <taxon>metagenomes</taxon>
        <taxon>ecological metagenomes</taxon>
    </lineage>
</organism>
<proteinExistence type="predicted"/>
<feature type="transmembrane region" description="Helical" evidence="1">
    <location>
        <begin position="6"/>
        <end position="24"/>
    </location>
</feature>
<accession>A0A644V9Q2</accession>
<protein>
    <submittedName>
        <fullName evidence="2">Uncharacterized protein</fullName>
    </submittedName>
</protein>
<sequence length="132" mass="15782">MKLLPIFFVILEIINVFLYKRYYYYTQLMTALFRKPPQNKLRVVLINKFTMFFIVNYILHFFFLAYCIYLMFSGNWQPGCMLLLLAALESFSVQKNIDGITIKQENGYTYPKALFKYFMSTLTIFILLNLAK</sequence>
<evidence type="ECO:0000313" key="2">
    <source>
        <dbReference type="EMBL" id="MPL88060.1"/>
    </source>
</evidence>
<feature type="transmembrane region" description="Helical" evidence="1">
    <location>
        <begin position="114"/>
        <end position="131"/>
    </location>
</feature>
<gene>
    <name evidence="2" type="ORF">SDC9_34073</name>
</gene>
<keyword evidence="1" id="KW-0472">Membrane</keyword>
<reference evidence="2" key="1">
    <citation type="submission" date="2019-08" db="EMBL/GenBank/DDBJ databases">
        <authorList>
            <person name="Kucharzyk K."/>
            <person name="Murdoch R.W."/>
            <person name="Higgins S."/>
            <person name="Loffler F."/>
        </authorList>
    </citation>
    <scope>NUCLEOTIDE SEQUENCE</scope>
</reference>
<keyword evidence="1" id="KW-1133">Transmembrane helix</keyword>
<name>A0A644V9Q2_9ZZZZ</name>